<gene>
    <name evidence="2" type="ORF">GDH07_09815</name>
    <name evidence="3" type="ORF">QL104_12210</name>
</gene>
<keyword evidence="2" id="KW-0808">Transferase</keyword>
<reference evidence="3 5" key="2">
    <citation type="journal article" date="2023" name="Access Microbiol">
        <title>The genome of a steinernematid-associated Pseudomonas piscis bacterium encodes the biosynthesis of insect toxins.</title>
        <authorList>
            <person name="Awori R.M."/>
            <person name="Hendre P."/>
            <person name="Amugune N.O."/>
        </authorList>
    </citation>
    <scope>NUCLEOTIDE SEQUENCE [LARGE SCALE GENOMIC DNA]</scope>
    <source>
        <strain evidence="3 5">75</strain>
    </source>
</reference>
<dbReference type="CDD" id="cd03188">
    <property type="entry name" value="GST_C_Beta"/>
    <property type="match status" value="1"/>
</dbReference>
<dbReference type="Proteomes" id="UP000486534">
    <property type="component" value="Unassembled WGS sequence"/>
</dbReference>
<dbReference type="SUPFAM" id="SSF52833">
    <property type="entry name" value="Thioredoxin-like"/>
    <property type="match status" value="1"/>
</dbReference>
<dbReference type="GO" id="GO:0016740">
    <property type="term" value="F:transferase activity"/>
    <property type="evidence" value="ECO:0007669"/>
    <property type="project" value="UniProtKB-KW"/>
</dbReference>
<dbReference type="InterPro" id="IPR036249">
    <property type="entry name" value="Thioredoxin-like_sf"/>
</dbReference>
<evidence type="ECO:0000313" key="3">
    <source>
        <dbReference type="EMBL" id="WMN20113.1"/>
    </source>
</evidence>
<dbReference type="RefSeq" id="WP_031321440.1">
    <property type="nucleotide sequence ID" value="NZ_AVOY01000197.1"/>
</dbReference>
<dbReference type="PROSITE" id="PS50404">
    <property type="entry name" value="GST_NTER"/>
    <property type="match status" value="1"/>
</dbReference>
<protein>
    <submittedName>
        <fullName evidence="2">Glutathione S-transferase</fullName>
    </submittedName>
</protein>
<dbReference type="Gene3D" id="3.40.30.10">
    <property type="entry name" value="Glutaredoxin"/>
    <property type="match status" value="1"/>
</dbReference>
<reference evidence="2 4" key="1">
    <citation type="submission" date="2019-10" db="EMBL/GenBank/DDBJ databases">
        <title>Pseudomonas dajingensis sp. nov., isolated from the profound head ulcers of farmed Murray cod (Maccullochella peelii peelii).</title>
        <authorList>
            <person name="Liu Y."/>
        </authorList>
    </citation>
    <scope>NUCLEOTIDE SEQUENCE [LARGE SCALE GENOMIC DNA]</scope>
    <source>
        <strain evidence="2 4">MC042</strain>
    </source>
</reference>
<keyword evidence="5" id="KW-1185">Reference proteome</keyword>
<dbReference type="EMBL" id="CP133164">
    <property type="protein sequence ID" value="WMN20113.1"/>
    <property type="molecule type" value="Genomic_DNA"/>
</dbReference>
<organism evidence="2 4">
    <name type="scientific">Pseudomonas piscis</name>
    <dbReference type="NCBI Taxonomy" id="2614538"/>
    <lineage>
        <taxon>Bacteria</taxon>
        <taxon>Pseudomonadati</taxon>
        <taxon>Pseudomonadota</taxon>
        <taxon>Gammaproteobacteria</taxon>
        <taxon>Pseudomonadales</taxon>
        <taxon>Pseudomonadaceae</taxon>
        <taxon>Pseudomonas</taxon>
    </lineage>
</organism>
<dbReference type="InterPro" id="IPR004045">
    <property type="entry name" value="Glutathione_S-Trfase_N"/>
</dbReference>
<dbReference type="AlphaFoldDB" id="A0A7X1U451"/>
<dbReference type="Gene3D" id="1.20.1050.10">
    <property type="match status" value="1"/>
</dbReference>
<sequence length="211" mass="23032">MYHLYGSQGTGSAMVEIALEYCQAPYRCIEAAPWQASPGRDALERLNPLLQIPTLQLPDGSILTESAAILIHLGLQFADSGLLPTQASARAQVIRGLVYIAANCYSAIGILDYPGRWVSDADPALEARVRQATGQRLHHAWELFARQFTPRPFLGGDAPGALDIQAAVVSRWGGARDALRHSQPHFVALLERIEHEPRVAPVLARHWPGSC</sequence>
<dbReference type="Pfam" id="PF13409">
    <property type="entry name" value="GST_N_2"/>
    <property type="match status" value="1"/>
</dbReference>
<dbReference type="PANTHER" id="PTHR44051">
    <property type="entry name" value="GLUTATHIONE S-TRANSFERASE-RELATED"/>
    <property type="match status" value="1"/>
</dbReference>
<evidence type="ECO:0000259" key="1">
    <source>
        <dbReference type="PROSITE" id="PS50404"/>
    </source>
</evidence>
<dbReference type="CDD" id="cd03057">
    <property type="entry name" value="GST_N_Beta"/>
    <property type="match status" value="1"/>
</dbReference>
<evidence type="ECO:0000313" key="5">
    <source>
        <dbReference type="Proteomes" id="UP001237292"/>
    </source>
</evidence>
<dbReference type="SUPFAM" id="SSF47616">
    <property type="entry name" value="GST C-terminal domain-like"/>
    <property type="match status" value="1"/>
</dbReference>
<dbReference type="InterPro" id="IPR036282">
    <property type="entry name" value="Glutathione-S-Trfase_C_sf"/>
</dbReference>
<proteinExistence type="predicted"/>
<dbReference type="EMBL" id="WHUV01000001">
    <property type="protein sequence ID" value="MQA53608.1"/>
    <property type="molecule type" value="Genomic_DNA"/>
</dbReference>
<dbReference type="Proteomes" id="UP001237292">
    <property type="component" value="Chromosome"/>
</dbReference>
<feature type="domain" description="GST N-terminal" evidence="1">
    <location>
        <begin position="1"/>
        <end position="81"/>
    </location>
</feature>
<accession>A0A7X1U451</accession>
<name>A0A7X1U451_9PSED</name>
<dbReference type="PANTHER" id="PTHR44051:SF8">
    <property type="entry name" value="GLUTATHIONE S-TRANSFERASE GSTA"/>
    <property type="match status" value="1"/>
</dbReference>
<evidence type="ECO:0000313" key="2">
    <source>
        <dbReference type="EMBL" id="MQA53608.1"/>
    </source>
</evidence>
<evidence type="ECO:0000313" key="4">
    <source>
        <dbReference type="Proteomes" id="UP000486534"/>
    </source>
</evidence>